<protein>
    <recommendedName>
        <fullName evidence="1">non-specific serine/threonine protein kinase</fullName>
        <ecNumber evidence="1">2.7.11.1</ecNumber>
    </recommendedName>
</protein>
<feature type="compositionally biased region" description="Basic residues" evidence="12">
    <location>
        <begin position="397"/>
        <end position="406"/>
    </location>
</feature>
<dbReference type="InterPro" id="IPR057380">
    <property type="entry name" value="UBA_SIK1/2/3"/>
</dbReference>
<dbReference type="PROSITE" id="PS50030">
    <property type="entry name" value="UBA"/>
    <property type="match status" value="1"/>
</dbReference>
<comment type="function">
    <text evidence="7">May play a role in sperm motility, especially in the regulation of flagellar function.</text>
</comment>
<dbReference type="Proteomes" id="UP000000589">
    <property type="component" value="Chromosome 17"/>
</dbReference>
<keyword evidence="3" id="KW-0808">Transferase</keyword>
<dbReference type="EC" id="2.7.11.1" evidence="1"/>
<evidence type="ECO:0000259" key="13">
    <source>
        <dbReference type="PROSITE" id="PS50011"/>
    </source>
</evidence>
<dbReference type="ProteomicsDB" id="348987"/>
<dbReference type="SMR" id="A0A087WSA6"/>
<dbReference type="InterPro" id="IPR008271">
    <property type="entry name" value="Ser/Thr_kinase_AS"/>
</dbReference>
<dbReference type="PROSITE" id="PS50011">
    <property type="entry name" value="PROTEIN_KINASE_DOM"/>
    <property type="match status" value="1"/>
</dbReference>
<evidence type="ECO:0000256" key="6">
    <source>
        <dbReference type="ARBA" id="ARBA00022840"/>
    </source>
</evidence>
<dbReference type="SMART" id="SM00220">
    <property type="entry name" value="S_TKc"/>
    <property type="match status" value="1"/>
</dbReference>
<evidence type="ECO:0000256" key="12">
    <source>
        <dbReference type="SAM" id="MobiDB-lite"/>
    </source>
</evidence>
<dbReference type="InterPro" id="IPR000719">
    <property type="entry name" value="Prot_kinase_dom"/>
</dbReference>
<dbReference type="Bgee" id="ENSMUSG00000101361">
    <property type="expression patterns" value="Expressed in spermatid and 5 other cell types or tissues"/>
</dbReference>
<reference evidence="15 17" key="1">
    <citation type="journal article" date="2009" name="PLoS Biol.">
        <title>Lineage-specific biology revealed by a finished genome assembly of the mouse.</title>
        <authorList>
            <consortium name="Mouse Genome Sequencing Consortium"/>
            <person name="Church D.M."/>
            <person name="Goodstadt L."/>
            <person name="Hillier L.W."/>
            <person name="Zody M.C."/>
            <person name="Goldstein S."/>
            <person name="She X."/>
            <person name="Bult C.J."/>
            <person name="Agarwala R."/>
            <person name="Cherry J.L."/>
            <person name="DiCuccio M."/>
            <person name="Hlavina W."/>
            <person name="Kapustin Y."/>
            <person name="Meric P."/>
            <person name="Maglott D."/>
            <person name="Birtle Z."/>
            <person name="Marques A.C."/>
            <person name="Graves T."/>
            <person name="Zhou S."/>
            <person name="Teague B."/>
            <person name="Potamousis K."/>
            <person name="Churas C."/>
            <person name="Place M."/>
            <person name="Herschleb J."/>
            <person name="Runnheim R."/>
            <person name="Forrest D."/>
            <person name="Amos-Landgraf J."/>
            <person name="Schwartz D.C."/>
            <person name="Cheng Z."/>
            <person name="Lindblad-Toh K."/>
            <person name="Eichler E.E."/>
            <person name="Ponting C.P."/>
        </authorList>
    </citation>
    <scope>NUCLEOTIDE SEQUENCE [LARGE SCALE GENOMIC DNA]</scope>
    <source>
        <strain evidence="15 17">C57BL/6J</strain>
    </source>
</reference>
<evidence type="ECO:0000256" key="4">
    <source>
        <dbReference type="ARBA" id="ARBA00022741"/>
    </source>
</evidence>
<feature type="region of interest" description="Disordered" evidence="12">
    <location>
        <begin position="1"/>
        <end position="22"/>
    </location>
</feature>
<comment type="catalytic activity">
    <reaction evidence="9">
        <text>L-threonyl-[protein] + ATP = O-phospho-L-threonyl-[protein] + ADP + H(+)</text>
        <dbReference type="Rhea" id="RHEA:46608"/>
        <dbReference type="Rhea" id="RHEA-COMP:11060"/>
        <dbReference type="Rhea" id="RHEA-COMP:11605"/>
        <dbReference type="ChEBI" id="CHEBI:15378"/>
        <dbReference type="ChEBI" id="CHEBI:30013"/>
        <dbReference type="ChEBI" id="CHEBI:30616"/>
        <dbReference type="ChEBI" id="CHEBI:61977"/>
        <dbReference type="ChEBI" id="CHEBI:456216"/>
        <dbReference type="EC" id="2.7.11.1"/>
    </reaction>
</comment>
<dbReference type="eggNOG" id="KOG0586">
    <property type="taxonomic scope" value="Eukaryota"/>
</dbReference>
<evidence type="ECO:0000256" key="1">
    <source>
        <dbReference type="ARBA" id="ARBA00012513"/>
    </source>
</evidence>
<keyword evidence="2" id="KW-0723">Serine/threonine-protein kinase</keyword>
<comment type="catalytic activity">
    <reaction evidence="10">
        <text>L-seryl-[protein] + ATP = O-phospho-L-seryl-[protein] + ADP + H(+)</text>
        <dbReference type="Rhea" id="RHEA:17989"/>
        <dbReference type="Rhea" id="RHEA-COMP:9863"/>
        <dbReference type="Rhea" id="RHEA-COMP:11604"/>
        <dbReference type="ChEBI" id="CHEBI:15378"/>
        <dbReference type="ChEBI" id="CHEBI:29999"/>
        <dbReference type="ChEBI" id="CHEBI:30616"/>
        <dbReference type="ChEBI" id="CHEBI:83421"/>
        <dbReference type="ChEBI" id="CHEBI:456216"/>
        <dbReference type="EC" id="2.7.11.1"/>
    </reaction>
</comment>
<dbReference type="CDD" id="cd14003">
    <property type="entry name" value="STKc_AMPK-like"/>
    <property type="match status" value="1"/>
</dbReference>
<dbReference type="PROSITE" id="PS00107">
    <property type="entry name" value="PROTEIN_KINASE_ATP"/>
    <property type="match status" value="1"/>
</dbReference>
<accession>A0A087WSA6</accession>
<keyword evidence="5" id="KW-0418">Kinase</keyword>
<dbReference type="Pfam" id="PF00069">
    <property type="entry name" value="Pkinase"/>
    <property type="match status" value="1"/>
</dbReference>
<dbReference type="OMA" id="MKHAWFE"/>
<dbReference type="Ensembl" id="ENSMUST00000186636.3">
    <property type="protein sequence ID" value="ENSMUSP00000140965.3"/>
    <property type="gene ID" value="ENSMUSG00000101361.3"/>
</dbReference>
<evidence type="ECO:0000256" key="7">
    <source>
        <dbReference type="ARBA" id="ARBA00037391"/>
    </source>
</evidence>
<evidence type="ECO:0000256" key="2">
    <source>
        <dbReference type="ARBA" id="ARBA00022527"/>
    </source>
</evidence>
<reference evidence="15" key="3">
    <citation type="submission" date="2025-08" db="UniProtKB">
        <authorList>
            <consortium name="Ensembl"/>
        </authorList>
    </citation>
    <scope>IDENTIFICATION</scope>
    <source>
        <strain evidence="15">C57BL/6J</strain>
    </source>
</reference>
<dbReference type="FunCoup" id="A0A087WSA6">
    <property type="interactions" value="113"/>
</dbReference>
<dbReference type="SUPFAM" id="SSF56112">
    <property type="entry name" value="Protein kinase-like (PK-like)"/>
    <property type="match status" value="1"/>
</dbReference>
<reference evidence="15 17" key="2">
    <citation type="journal article" date="2011" name="PLoS Biol.">
        <title>Modernizing reference genome assemblies.</title>
        <authorList>
            <person name="Church D.M."/>
            <person name="Schneider V.A."/>
            <person name="Graves T."/>
            <person name="Auger K."/>
            <person name="Cunningham F."/>
            <person name="Bouk N."/>
            <person name="Chen H.C."/>
            <person name="Agarwala R."/>
            <person name="McLaren W.M."/>
            <person name="Ritchie G.R."/>
            <person name="Albracht D."/>
            <person name="Kremitzki M."/>
            <person name="Rock S."/>
            <person name="Kotkiewicz H."/>
            <person name="Kremitzki C."/>
            <person name="Wollam A."/>
            <person name="Trani L."/>
            <person name="Fulton L."/>
            <person name="Fulton R."/>
            <person name="Matthews L."/>
            <person name="Whitehead S."/>
            <person name="Chow W."/>
            <person name="Torrance J."/>
            <person name="Dunn M."/>
            <person name="Harden G."/>
            <person name="Threadgold G."/>
            <person name="Wood J."/>
            <person name="Collins J."/>
            <person name="Heath P."/>
            <person name="Griffiths G."/>
            <person name="Pelan S."/>
            <person name="Grafham D."/>
            <person name="Eichler E.E."/>
            <person name="Weinstock G."/>
            <person name="Mardis E.R."/>
            <person name="Wilson R.K."/>
            <person name="Howe K."/>
            <person name="Flicek P."/>
            <person name="Hubbard T."/>
        </authorList>
    </citation>
    <scope>NUCLEOTIDE SEQUENCE [LARGE SCALE GENOMIC DNA]</scope>
    <source>
        <strain evidence="15 17">C57BL/6J</strain>
    </source>
</reference>
<dbReference type="GeneTree" id="ENSGT00940000160886"/>
<dbReference type="InterPro" id="IPR011009">
    <property type="entry name" value="Kinase-like_dom_sf"/>
</dbReference>
<evidence type="ECO:0000313" key="15">
    <source>
        <dbReference type="Ensembl" id="ENSMUSP00000140965.3"/>
    </source>
</evidence>
<evidence type="ECO:0000313" key="16">
    <source>
        <dbReference type="MGI" id="MGI:3643256"/>
    </source>
</evidence>
<evidence type="ECO:0000256" key="3">
    <source>
        <dbReference type="ARBA" id="ARBA00022679"/>
    </source>
</evidence>
<feature type="domain" description="UBA" evidence="14">
    <location>
        <begin position="294"/>
        <end position="334"/>
    </location>
</feature>
<dbReference type="Pfam" id="PF23312">
    <property type="entry name" value="UBA_SIK3"/>
    <property type="match status" value="1"/>
</dbReference>
<name>A0A087WSA6_MOUSE</name>
<evidence type="ECO:0000259" key="14">
    <source>
        <dbReference type="PROSITE" id="PS50030"/>
    </source>
</evidence>
<dbReference type="AGR" id="MGI:3643256"/>
<dbReference type="PANTHER" id="PTHR24346">
    <property type="entry name" value="MAP/MICROTUBULE AFFINITY-REGULATING KINASE"/>
    <property type="match status" value="1"/>
</dbReference>
<dbReference type="FunFam" id="1.10.510.10:FF:000592">
    <property type="entry name" value="CAMK family protein kinase"/>
    <property type="match status" value="1"/>
</dbReference>
<evidence type="ECO:0000256" key="11">
    <source>
        <dbReference type="PROSITE-ProRule" id="PRU10141"/>
    </source>
</evidence>
<feature type="region of interest" description="Disordered" evidence="12">
    <location>
        <begin position="438"/>
        <end position="463"/>
    </location>
</feature>
<dbReference type="Gene3D" id="1.10.510.10">
    <property type="entry name" value="Transferase(Phosphotransferase) domain 1"/>
    <property type="match status" value="1"/>
</dbReference>
<reference evidence="15" key="4">
    <citation type="submission" date="2025-09" db="UniProtKB">
        <authorList>
            <consortium name="Ensembl"/>
        </authorList>
    </citation>
    <scope>IDENTIFICATION</scope>
    <source>
        <strain evidence="15">C57BL/6J</strain>
    </source>
</reference>
<evidence type="ECO:0000256" key="10">
    <source>
        <dbReference type="ARBA" id="ARBA00048679"/>
    </source>
</evidence>
<dbReference type="FunFam" id="1.10.8.10:FF:000005">
    <property type="entry name" value="Non-specific serine/threonine protein kinase"/>
    <property type="match status" value="1"/>
</dbReference>
<gene>
    <name evidence="15 16" type="primary">Gm7358</name>
</gene>
<dbReference type="InterPro" id="IPR017441">
    <property type="entry name" value="Protein_kinase_ATP_BS"/>
</dbReference>
<dbReference type="InParanoid" id="A0A087WSA6"/>
<sequence length="508" mass="56879">MPAHIEEELPPPSPQPSNPEDGELYSQYKVVRTLGHGTYAKVLLAQHRLTGTPVAVKVLLKNKPCFQPAMKEANIMKKIKHPNIVSLLQVIETKTRGYLIMELVEGQELYEYIKNSGHIEEDEARQIFLQILSAVGYCHGSGIVHRDLKPDNIMIDSKGSIKIIDFGLSTQVKPGQLLHEHCGAYAFGAPELFLWKSYDGTKSDLWALGVILYYMVVGKVPFDSFIIPELQMQILAGVYPAPCGVSNELKDLLSLLMTVNPKYRPTVTEVMKHPWLKGYCKGLTNIHEEPVPVRPDPDIVDAMQYIGFQAKDIRESLTKEKFNEMSAAYYLLEEQALQREVRSTQAPTVSQVKAPFPSMDAGAASCLKIKRSGSAPILGRSVWPSSIGQVPAYGQKVRQRAGRRSTGHGLVFRPNQMTPTQDQHHIRAMSVPCMLSTSSISEESVSEKREENLSNSAPAEDKPIRSRGWRRGIMRWTRRVGNAIRTLCCCIPSRKTPRLGQRRVSPQK</sequence>
<feature type="binding site" evidence="11">
    <location>
        <position position="57"/>
    </location>
    <ligand>
        <name>ATP</name>
        <dbReference type="ChEBI" id="CHEBI:30616"/>
    </ligand>
</feature>
<dbReference type="PANTHER" id="PTHR24346:SF95">
    <property type="entry name" value="SPERM MOTILITY KINASE 3A"/>
    <property type="match status" value="1"/>
</dbReference>
<dbReference type="FunFam" id="3.30.200.20:FF:000003">
    <property type="entry name" value="Non-specific serine/threonine protein kinase"/>
    <property type="match status" value="1"/>
</dbReference>
<dbReference type="CDD" id="cd14337">
    <property type="entry name" value="UBA_MARK_Par1"/>
    <property type="match status" value="1"/>
</dbReference>
<dbReference type="PhylomeDB" id="A0A087WSA6"/>
<evidence type="ECO:0000256" key="5">
    <source>
        <dbReference type="ARBA" id="ARBA00022777"/>
    </source>
</evidence>
<feature type="region of interest" description="Disordered" evidence="12">
    <location>
        <begin position="397"/>
        <end position="421"/>
    </location>
</feature>
<keyword evidence="17" id="KW-1185">Reference proteome</keyword>
<comment type="similarity">
    <text evidence="8">Belongs to the protein kinase superfamily. CAMK Ser/Thr protein kinase family. Smok subfamily.</text>
</comment>
<dbReference type="VEuPathDB" id="HostDB:ENSMUSG00000101361"/>
<organism evidence="15 17">
    <name type="scientific">Mus musculus</name>
    <name type="common">Mouse</name>
    <dbReference type="NCBI Taxonomy" id="10090"/>
    <lineage>
        <taxon>Eukaryota</taxon>
        <taxon>Metazoa</taxon>
        <taxon>Chordata</taxon>
        <taxon>Craniata</taxon>
        <taxon>Vertebrata</taxon>
        <taxon>Euteleostomi</taxon>
        <taxon>Mammalia</taxon>
        <taxon>Eutheria</taxon>
        <taxon>Euarchontoglires</taxon>
        <taxon>Glires</taxon>
        <taxon>Rodentia</taxon>
        <taxon>Myomorpha</taxon>
        <taxon>Muroidea</taxon>
        <taxon>Muridae</taxon>
        <taxon>Murinae</taxon>
        <taxon>Mus</taxon>
        <taxon>Mus</taxon>
    </lineage>
</organism>
<keyword evidence="4 11" id="KW-0547">Nucleotide-binding</keyword>
<dbReference type="HOGENOM" id="CLU_000288_157_7_1"/>
<proteinExistence type="inferred from homology"/>
<dbReference type="PROSITE" id="PS00108">
    <property type="entry name" value="PROTEIN_KINASE_ST"/>
    <property type="match status" value="1"/>
</dbReference>
<feature type="domain" description="Protein kinase" evidence="13">
    <location>
        <begin position="28"/>
        <end position="276"/>
    </location>
</feature>
<evidence type="ECO:0000256" key="8">
    <source>
        <dbReference type="ARBA" id="ARBA00038181"/>
    </source>
</evidence>
<dbReference type="GO" id="GO:0005524">
    <property type="term" value="F:ATP binding"/>
    <property type="evidence" value="ECO:0007669"/>
    <property type="project" value="UniProtKB-UniRule"/>
</dbReference>
<keyword evidence="6 11" id="KW-0067">ATP-binding</keyword>
<dbReference type="AlphaFoldDB" id="A0A087WSA6"/>
<dbReference type="MGI" id="MGI:3643256">
    <property type="gene designation" value="Gm7358"/>
</dbReference>
<dbReference type="InterPro" id="IPR015940">
    <property type="entry name" value="UBA"/>
</dbReference>
<evidence type="ECO:0000313" key="17">
    <source>
        <dbReference type="Proteomes" id="UP000000589"/>
    </source>
</evidence>
<dbReference type="GO" id="GO:0004674">
    <property type="term" value="F:protein serine/threonine kinase activity"/>
    <property type="evidence" value="ECO:0000318"/>
    <property type="project" value="GO_Central"/>
</dbReference>
<dbReference type="RNAct" id="A0A087WSA6">
    <property type="molecule type" value="protein"/>
</dbReference>
<evidence type="ECO:0000256" key="9">
    <source>
        <dbReference type="ARBA" id="ARBA00047899"/>
    </source>
</evidence>